<evidence type="ECO:0000256" key="7">
    <source>
        <dbReference type="ARBA" id="ARBA00023235"/>
    </source>
</evidence>
<dbReference type="STRING" id="57664.SAMN05661003_103177"/>
<evidence type="ECO:0000256" key="1">
    <source>
        <dbReference type="ARBA" id="ARBA00000971"/>
    </source>
</evidence>
<dbReference type="PROSITE" id="PS50059">
    <property type="entry name" value="FKBP_PPIASE"/>
    <property type="match status" value="1"/>
</dbReference>
<keyword evidence="13" id="KW-1185">Reference proteome</keyword>
<dbReference type="SUPFAM" id="SSF54534">
    <property type="entry name" value="FKBP-like"/>
    <property type="match status" value="1"/>
</dbReference>
<evidence type="ECO:0000256" key="5">
    <source>
        <dbReference type="ARBA" id="ARBA00023110"/>
    </source>
</evidence>
<evidence type="ECO:0000256" key="4">
    <source>
        <dbReference type="ARBA" id="ARBA00022490"/>
    </source>
</evidence>
<dbReference type="RefSeq" id="WP_092076793.1">
    <property type="nucleotide sequence ID" value="NZ_CALFZY010000030.1"/>
</dbReference>
<dbReference type="InterPro" id="IPR001179">
    <property type="entry name" value="PPIase_FKBP_dom"/>
</dbReference>
<feature type="domain" description="PPIase FKBP-type" evidence="11">
    <location>
        <begin position="7"/>
        <end position="101"/>
    </location>
</feature>
<protein>
    <recommendedName>
        <fullName evidence="10">Peptidyl-prolyl cis-trans isomerase</fullName>
        <ecNumber evidence="10">5.2.1.8</ecNumber>
    </recommendedName>
</protein>
<dbReference type="OrthoDB" id="9808891at2"/>
<organism evidence="12 13">
    <name type="scientific">Desulfuromonas thiophila</name>
    <dbReference type="NCBI Taxonomy" id="57664"/>
    <lineage>
        <taxon>Bacteria</taxon>
        <taxon>Pseudomonadati</taxon>
        <taxon>Thermodesulfobacteriota</taxon>
        <taxon>Desulfuromonadia</taxon>
        <taxon>Desulfuromonadales</taxon>
        <taxon>Desulfuromonadaceae</taxon>
        <taxon>Desulfuromonas</taxon>
    </lineage>
</organism>
<keyword evidence="7 9" id="KW-0413">Isomerase</keyword>
<evidence type="ECO:0000256" key="6">
    <source>
        <dbReference type="ARBA" id="ARBA00023186"/>
    </source>
</evidence>
<accession>A0A1G6ZY23</accession>
<comment type="function">
    <text evidence="8">Also involved in hydrogenase metallocenter assembly, probably by participating in the nickel insertion step. This function in hydrogenase biosynthesis requires chaperone activity and the presence of the metal-binding domain, but not PPIase activity.</text>
</comment>
<evidence type="ECO:0000256" key="10">
    <source>
        <dbReference type="RuleBase" id="RU003915"/>
    </source>
</evidence>
<dbReference type="PANTHER" id="PTHR47861:SF3">
    <property type="entry name" value="FKBP-TYPE PEPTIDYL-PROLYL CIS-TRANS ISOMERASE SLYD"/>
    <property type="match status" value="1"/>
</dbReference>
<keyword evidence="6" id="KW-0143">Chaperone</keyword>
<evidence type="ECO:0000313" key="12">
    <source>
        <dbReference type="EMBL" id="SDE07283.1"/>
    </source>
</evidence>
<evidence type="ECO:0000313" key="13">
    <source>
        <dbReference type="Proteomes" id="UP000243205"/>
    </source>
</evidence>
<comment type="subcellular location">
    <subcellularLocation>
        <location evidence="2">Cytoplasm</location>
    </subcellularLocation>
</comment>
<dbReference type="Gene3D" id="3.10.50.40">
    <property type="match status" value="1"/>
</dbReference>
<evidence type="ECO:0000256" key="8">
    <source>
        <dbReference type="ARBA" id="ARBA00037071"/>
    </source>
</evidence>
<dbReference type="GO" id="GO:0042026">
    <property type="term" value="P:protein refolding"/>
    <property type="evidence" value="ECO:0007669"/>
    <property type="project" value="UniProtKB-ARBA"/>
</dbReference>
<dbReference type="EC" id="5.2.1.8" evidence="10"/>
<dbReference type="Pfam" id="PF00254">
    <property type="entry name" value="FKBP_C"/>
    <property type="match status" value="1"/>
</dbReference>
<reference evidence="13" key="1">
    <citation type="submission" date="2016-10" db="EMBL/GenBank/DDBJ databases">
        <authorList>
            <person name="Varghese N."/>
            <person name="Submissions S."/>
        </authorList>
    </citation>
    <scope>NUCLEOTIDE SEQUENCE [LARGE SCALE GENOMIC DNA]</scope>
    <source>
        <strain evidence="13">DSM 8987</strain>
    </source>
</reference>
<sequence>MFVAKKGDTVKVHYTGYLADGTVFDSSQDKQPLNFILGQKEVIAGFDAAVVGMVPGEHKTLTIPPEQAYGASNPDLIEEIDRAQLPADLALQIGAQIEITRQDGSLLYVMVSDLNDEQVTLDANHPLAGKALTFDIHLIEVIPEAQQNSQPGGILLEQLKKQRQLH</sequence>
<dbReference type="EMBL" id="FNAQ01000003">
    <property type="protein sequence ID" value="SDE07283.1"/>
    <property type="molecule type" value="Genomic_DNA"/>
</dbReference>
<dbReference type="InterPro" id="IPR046357">
    <property type="entry name" value="PPIase_dom_sf"/>
</dbReference>
<gene>
    <name evidence="12" type="ORF">SAMN05661003_103177</name>
</gene>
<evidence type="ECO:0000256" key="3">
    <source>
        <dbReference type="ARBA" id="ARBA00006577"/>
    </source>
</evidence>
<name>A0A1G6ZY23_9BACT</name>
<evidence type="ECO:0000256" key="9">
    <source>
        <dbReference type="PROSITE-ProRule" id="PRU00277"/>
    </source>
</evidence>
<comment type="similarity">
    <text evidence="3 10">Belongs to the FKBP-type PPIase family.</text>
</comment>
<evidence type="ECO:0000259" key="11">
    <source>
        <dbReference type="PROSITE" id="PS50059"/>
    </source>
</evidence>
<dbReference type="AlphaFoldDB" id="A0A1G6ZY23"/>
<keyword evidence="4" id="KW-0963">Cytoplasm</keyword>
<dbReference type="GO" id="GO:0003755">
    <property type="term" value="F:peptidyl-prolyl cis-trans isomerase activity"/>
    <property type="evidence" value="ECO:0007669"/>
    <property type="project" value="UniProtKB-UniRule"/>
</dbReference>
<dbReference type="GO" id="GO:0005737">
    <property type="term" value="C:cytoplasm"/>
    <property type="evidence" value="ECO:0007669"/>
    <property type="project" value="UniProtKB-SubCell"/>
</dbReference>
<dbReference type="Proteomes" id="UP000243205">
    <property type="component" value="Unassembled WGS sequence"/>
</dbReference>
<evidence type="ECO:0000256" key="2">
    <source>
        <dbReference type="ARBA" id="ARBA00004496"/>
    </source>
</evidence>
<proteinExistence type="inferred from homology"/>
<dbReference type="PANTHER" id="PTHR47861">
    <property type="entry name" value="FKBP-TYPE PEPTIDYL-PROLYL CIS-TRANS ISOMERASE SLYD"/>
    <property type="match status" value="1"/>
</dbReference>
<keyword evidence="5 9" id="KW-0697">Rotamase</keyword>
<comment type="catalytic activity">
    <reaction evidence="1 9 10">
        <text>[protein]-peptidylproline (omega=180) = [protein]-peptidylproline (omega=0)</text>
        <dbReference type="Rhea" id="RHEA:16237"/>
        <dbReference type="Rhea" id="RHEA-COMP:10747"/>
        <dbReference type="Rhea" id="RHEA-COMP:10748"/>
        <dbReference type="ChEBI" id="CHEBI:83833"/>
        <dbReference type="ChEBI" id="CHEBI:83834"/>
        <dbReference type="EC" id="5.2.1.8"/>
    </reaction>
</comment>